<feature type="transmembrane region" description="Helical" evidence="1">
    <location>
        <begin position="56"/>
        <end position="79"/>
    </location>
</feature>
<evidence type="ECO:0000313" key="3">
    <source>
        <dbReference type="EMBL" id="RBL91376.1"/>
    </source>
</evidence>
<evidence type="ECO:0000256" key="1">
    <source>
        <dbReference type="SAM" id="Phobius"/>
    </source>
</evidence>
<dbReference type="AlphaFoldDB" id="A0A365XYC6"/>
<organism evidence="3 4">
    <name type="scientific">Chitinophaga flava</name>
    <dbReference type="NCBI Taxonomy" id="2259036"/>
    <lineage>
        <taxon>Bacteria</taxon>
        <taxon>Pseudomonadati</taxon>
        <taxon>Bacteroidota</taxon>
        <taxon>Chitinophagia</taxon>
        <taxon>Chitinophagales</taxon>
        <taxon>Chitinophagaceae</taxon>
        <taxon>Chitinophaga</taxon>
    </lineage>
</organism>
<dbReference type="Proteomes" id="UP000253410">
    <property type="component" value="Unassembled WGS sequence"/>
</dbReference>
<gene>
    <name evidence="3" type="ORF">DF182_01780</name>
</gene>
<dbReference type="InterPro" id="IPR007301">
    <property type="entry name" value="DoxD"/>
</dbReference>
<sequence length="138" mass="14827">MRSYQDLAALLLRLALGAGFLSAVASRLSLWGKYSSGWGNFLQYTAQVNTFAPKSLIPAIAITSTILETLLGLLLLLGYQTAITSFGAAILTLLFAAAMTYSSGIKEPLDYSVLAFSAGAFLLSTLPAHRWSIDQYLK</sequence>
<dbReference type="Pfam" id="PF04173">
    <property type="entry name" value="DoxD"/>
    <property type="match status" value="1"/>
</dbReference>
<dbReference type="RefSeq" id="WP_113613972.1">
    <property type="nucleotide sequence ID" value="NZ_QFFJ01000001.1"/>
</dbReference>
<evidence type="ECO:0000259" key="2">
    <source>
        <dbReference type="Pfam" id="PF04173"/>
    </source>
</evidence>
<reference evidence="3 4" key="1">
    <citation type="submission" date="2018-05" db="EMBL/GenBank/DDBJ databases">
        <title>Chitinophaga sp. K3CV102501T nov., isolated from isolated from a monsoon evergreen broad-leaved forest soil.</title>
        <authorList>
            <person name="Lv Y."/>
        </authorList>
    </citation>
    <scope>NUCLEOTIDE SEQUENCE [LARGE SCALE GENOMIC DNA]</scope>
    <source>
        <strain evidence="3 4">GDMCC 1.1325</strain>
    </source>
</reference>
<feature type="transmembrane region" description="Helical" evidence="1">
    <location>
        <begin position="86"/>
        <end position="105"/>
    </location>
</feature>
<name>A0A365XYC6_9BACT</name>
<keyword evidence="1" id="KW-0812">Transmembrane</keyword>
<proteinExistence type="predicted"/>
<dbReference type="OrthoDB" id="676158at2"/>
<keyword evidence="1" id="KW-1133">Transmembrane helix</keyword>
<feature type="domain" description="TQO small subunit DoxD" evidence="2">
    <location>
        <begin position="53"/>
        <end position="137"/>
    </location>
</feature>
<keyword evidence="1" id="KW-0472">Membrane</keyword>
<dbReference type="EMBL" id="QFFJ01000001">
    <property type="protein sequence ID" value="RBL91376.1"/>
    <property type="molecule type" value="Genomic_DNA"/>
</dbReference>
<keyword evidence="4" id="KW-1185">Reference proteome</keyword>
<accession>A0A365XYC6</accession>
<comment type="caution">
    <text evidence="3">The sequence shown here is derived from an EMBL/GenBank/DDBJ whole genome shotgun (WGS) entry which is preliminary data.</text>
</comment>
<feature type="transmembrane region" description="Helical" evidence="1">
    <location>
        <begin position="111"/>
        <end position="128"/>
    </location>
</feature>
<protein>
    <submittedName>
        <fullName evidence="3">DoxX protein</fullName>
    </submittedName>
</protein>
<evidence type="ECO:0000313" key="4">
    <source>
        <dbReference type="Proteomes" id="UP000253410"/>
    </source>
</evidence>